<reference evidence="1 2" key="1">
    <citation type="submission" date="2024-04" db="EMBL/GenBank/DDBJ databases">
        <authorList>
            <person name="Fracassetti M."/>
        </authorList>
    </citation>
    <scope>NUCLEOTIDE SEQUENCE [LARGE SCALE GENOMIC DNA]</scope>
</reference>
<gene>
    <name evidence="1" type="ORF">LTRI10_LOCUS19272</name>
</gene>
<dbReference type="Proteomes" id="UP001497516">
    <property type="component" value="Chromosome 3"/>
</dbReference>
<dbReference type="EMBL" id="OZ034816">
    <property type="protein sequence ID" value="CAL1377638.1"/>
    <property type="molecule type" value="Genomic_DNA"/>
</dbReference>
<sequence length="111" mass="12966">MASSITTLQWYKVDGIVSSTMSRGWWCCEVSDVARFNGVAIPAMIQVTRSRENNEAVLMKLHGEALLKSFPARDSREEEQRRTCVKKRKDTWEFMTEQLRKQFHGARTLRR</sequence>
<proteinExistence type="predicted"/>
<organism evidence="1 2">
    <name type="scientific">Linum trigynum</name>
    <dbReference type="NCBI Taxonomy" id="586398"/>
    <lineage>
        <taxon>Eukaryota</taxon>
        <taxon>Viridiplantae</taxon>
        <taxon>Streptophyta</taxon>
        <taxon>Embryophyta</taxon>
        <taxon>Tracheophyta</taxon>
        <taxon>Spermatophyta</taxon>
        <taxon>Magnoliopsida</taxon>
        <taxon>eudicotyledons</taxon>
        <taxon>Gunneridae</taxon>
        <taxon>Pentapetalae</taxon>
        <taxon>rosids</taxon>
        <taxon>fabids</taxon>
        <taxon>Malpighiales</taxon>
        <taxon>Linaceae</taxon>
        <taxon>Linum</taxon>
    </lineage>
</organism>
<accession>A0AAV2DVT0</accession>
<name>A0AAV2DVT0_9ROSI</name>
<evidence type="ECO:0000313" key="2">
    <source>
        <dbReference type="Proteomes" id="UP001497516"/>
    </source>
</evidence>
<evidence type="ECO:0000313" key="1">
    <source>
        <dbReference type="EMBL" id="CAL1377638.1"/>
    </source>
</evidence>
<keyword evidence="2" id="KW-1185">Reference proteome</keyword>
<dbReference type="AlphaFoldDB" id="A0AAV2DVT0"/>
<protein>
    <submittedName>
        <fullName evidence="1">Uncharacterized protein</fullName>
    </submittedName>
</protein>